<dbReference type="PANTHER" id="PTHR42839:SF2">
    <property type="entry name" value="ISOCHORISMATE SYNTHASE ENTC"/>
    <property type="match status" value="1"/>
</dbReference>
<keyword evidence="3" id="KW-1185">Reference proteome</keyword>
<dbReference type="RefSeq" id="WP_396638892.1">
    <property type="nucleotide sequence ID" value="NZ_JBIQWL010000001.1"/>
</dbReference>
<comment type="caution">
    <text evidence="2">The sequence shown here is derived from an EMBL/GenBank/DDBJ whole genome shotgun (WGS) entry which is preliminary data.</text>
</comment>
<dbReference type="Gene3D" id="3.60.120.10">
    <property type="entry name" value="Anthranilate synthase"/>
    <property type="match status" value="1"/>
</dbReference>
<name>A0ABW7Q408_9MICO</name>
<dbReference type="InterPro" id="IPR015890">
    <property type="entry name" value="Chorismate_C"/>
</dbReference>
<evidence type="ECO:0000313" key="2">
    <source>
        <dbReference type="EMBL" id="MFH8248938.1"/>
    </source>
</evidence>
<organism evidence="2 3">
    <name type="scientific">Microbacterium alkaliflavum</name>
    <dbReference type="NCBI Taxonomy" id="3248839"/>
    <lineage>
        <taxon>Bacteria</taxon>
        <taxon>Bacillati</taxon>
        <taxon>Actinomycetota</taxon>
        <taxon>Actinomycetes</taxon>
        <taxon>Micrococcales</taxon>
        <taxon>Microbacteriaceae</taxon>
        <taxon>Microbacterium</taxon>
    </lineage>
</organism>
<dbReference type="PANTHER" id="PTHR42839">
    <property type="entry name" value="ISOCHORISMATE SYNTHASE ENTC"/>
    <property type="match status" value="1"/>
</dbReference>
<dbReference type="Proteomes" id="UP001610861">
    <property type="component" value="Unassembled WGS sequence"/>
</dbReference>
<protein>
    <submittedName>
        <fullName evidence="2">Isochorismate synthase MenF</fullName>
    </submittedName>
</protein>
<dbReference type="Pfam" id="PF00425">
    <property type="entry name" value="Chorismate_bind"/>
    <property type="match status" value="1"/>
</dbReference>
<sequence length="434" mass="45077">MIDPSRPPRLVVETREVDPDRDLLAFADPRSPLAWLRRGDGVVGIGATVAGYEAGGTGTPGLEGAGDDRSPADAWRTIAAEAEIDDPLGLPGTGLVGFGALAFDPRSRSTSRLLVPQAIVGRHGGRAWVTRIRSTVAHLDEPAVQPLGYGPYWSATLGPGALNPAGYQAAVRLALDAIGQGEVGKVVIARDLVGTVPAGADLRRLVRALSTGYPDTWTFAVDGLIGASPETLVTVSDGAVTARVLAGTFPRGTDAGGDVEASVALAHSAKDLDEHRYAVQSVLDALGPHTTELRADEEPFALELPNLWHLATDVAGTLADHASALDLVAALHPTAAVAGTPTDAAIELIRRLEPFDRGRYAGPVGWVDGNGNGEWAIALRCAQIGAAPSSRYAEYSDTIPVVAHAGAGIVAGSDPETELLETRVKFRPIVDALA</sequence>
<dbReference type="InterPro" id="IPR005801">
    <property type="entry name" value="ADC_synthase"/>
</dbReference>
<feature type="domain" description="Chorismate-utilising enzyme C-terminal" evidence="1">
    <location>
        <begin position="165"/>
        <end position="425"/>
    </location>
</feature>
<accession>A0ABW7Q408</accession>
<evidence type="ECO:0000259" key="1">
    <source>
        <dbReference type="Pfam" id="PF00425"/>
    </source>
</evidence>
<proteinExistence type="predicted"/>
<dbReference type="EMBL" id="JBIQWL010000001">
    <property type="protein sequence ID" value="MFH8248938.1"/>
    <property type="molecule type" value="Genomic_DNA"/>
</dbReference>
<dbReference type="SUPFAM" id="SSF56322">
    <property type="entry name" value="ADC synthase"/>
    <property type="match status" value="1"/>
</dbReference>
<evidence type="ECO:0000313" key="3">
    <source>
        <dbReference type="Proteomes" id="UP001610861"/>
    </source>
</evidence>
<gene>
    <name evidence="2" type="ORF">ACH3VR_01040</name>
</gene>
<reference evidence="2 3" key="1">
    <citation type="submission" date="2024-09" db="EMBL/GenBank/DDBJ databases">
        <authorList>
            <person name="Pan X."/>
        </authorList>
    </citation>
    <scope>NUCLEOTIDE SEQUENCE [LARGE SCALE GENOMIC DNA]</scope>
    <source>
        <strain evidence="2 3">B2969</strain>
    </source>
</reference>